<proteinExistence type="predicted"/>
<dbReference type="RefSeq" id="WP_203766822.1">
    <property type="nucleotide sequence ID" value="NZ_BAAABO010000046.1"/>
</dbReference>
<keyword evidence="2" id="KW-1185">Reference proteome</keyword>
<sequence length="135" mass="15247">MAYRVEYNGEDVDFATLDAALDRARKVIADDIGRLDGWAVEHDEAVNDWFVQGVRNGRRIGPTAVVTGPRGARFSAGAPTVYEEWERRAVFIGRTPAEAFAMAAEWLERRPDIQALGDVGWHRTADGHQLRIYYR</sequence>
<evidence type="ECO:0000313" key="1">
    <source>
        <dbReference type="EMBL" id="GID75807.1"/>
    </source>
</evidence>
<comment type="caution">
    <text evidence="1">The sequence shown here is derived from an EMBL/GenBank/DDBJ whole genome shotgun (WGS) entry which is preliminary data.</text>
</comment>
<organism evidence="1 2">
    <name type="scientific">Paractinoplanes deccanensis</name>
    <dbReference type="NCBI Taxonomy" id="113561"/>
    <lineage>
        <taxon>Bacteria</taxon>
        <taxon>Bacillati</taxon>
        <taxon>Actinomycetota</taxon>
        <taxon>Actinomycetes</taxon>
        <taxon>Micromonosporales</taxon>
        <taxon>Micromonosporaceae</taxon>
        <taxon>Paractinoplanes</taxon>
    </lineage>
</organism>
<accession>A0ABQ3Y734</accession>
<gene>
    <name evidence="1" type="ORF">Ade02nite_44480</name>
</gene>
<evidence type="ECO:0000313" key="2">
    <source>
        <dbReference type="Proteomes" id="UP000609879"/>
    </source>
</evidence>
<dbReference type="EMBL" id="BOMI01000084">
    <property type="protein sequence ID" value="GID75807.1"/>
    <property type="molecule type" value="Genomic_DNA"/>
</dbReference>
<dbReference type="Proteomes" id="UP000609879">
    <property type="component" value="Unassembled WGS sequence"/>
</dbReference>
<protein>
    <submittedName>
        <fullName evidence="1">Uncharacterized protein</fullName>
    </submittedName>
</protein>
<reference evidence="1 2" key="1">
    <citation type="submission" date="2021-01" db="EMBL/GenBank/DDBJ databases">
        <title>Whole genome shotgun sequence of Actinoplanes deccanensis NBRC 13994.</title>
        <authorList>
            <person name="Komaki H."/>
            <person name="Tamura T."/>
        </authorList>
    </citation>
    <scope>NUCLEOTIDE SEQUENCE [LARGE SCALE GENOMIC DNA]</scope>
    <source>
        <strain evidence="1 2">NBRC 13994</strain>
    </source>
</reference>
<name>A0ABQ3Y734_9ACTN</name>